<keyword evidence="4 7" id="KW-0812">Transmembrane</keyword>
<name>N6WEX0_9ACTO</name>
<comment type="subcellular location">
    <subcellularLocation>
        <location evidence="1 7">Cell membrane</location>
        <topology evidence="1 7">Multi-pass membrane protein</topology>
    </subcellularLocation>
</comment>
<comment type="caution">
    <text evidence="10">The sequence shown here is derived from an EMBL/GenBank/DDBJ whole genome shotgun (WGS) entry which is preliminary data.</text>
</comment>
<dbReference type="OrthoDB" id="6637947at2"/>
<evidence type="ECO:0000313" key="11">
    <source>
        <dbReference type="Proteomes" id="UP000013015"/>
    </source>
</evidence>
<evidence type="ECO:0000256" key="5">
    <source>
        <dbReference type="ARBA" id="ARBA00022989"/>
    </source>
</evidence>
<evidence type="ECO:0000256" key="8">
    <source>
        <dbReference type="SAM" id="MobiDB-lite"/>
    </source>
</evidence>
<dbReference type="Pfam" id="PF00528">
    <property type="entry name" value="BPD_transp_1"/>
    <property type="match status" value="1"/>
</dbReference>
<dbReference type="Gene3D" id="1.10.3720.10">
    <property type="entry name" value="MetI-like"/>
    <property type="match status" value="1"/>
</dbReference>
<organism evidence="10 11">
    <name type="scientific">Schaalia cardiffensis F0333</name>
    <dbReference type="NCBI Taxonomy" id="888050"/>
    <lineage>
        <taxon>Bacteria</taxon>
        <taxon>Bacillati</taxon>
        <taxon>Actinomycetota</taxon>
        <taxon>Actinomycetes</taxon>
        <taxon>Actinomycetales</taxon>
        <taxon>Actinomycetaceae</taxon>
        <taxon>Schaalia</taxon>
    </lineage>
</organism>
<accession>N6WEX0</accession>
<proteinExistence type="inferred from homology"/>
<feature type="transmembrane region" description="Helical" evidence="7">
    <location>
        <begin position="266"/>
        <end position="287"/>
    </location>
</feature>
<feature type="transmembrane region" description="Helical" evidence="7">
    <location>
        <begin position="99"/>
        <end position="123"/>
    </location>
</feature>
<dbReference type="HOGENOM" id="CLU_028518_1_1_11"/>
<comment type="similarity">
    <text evidence="7">Belongs to the binding-protein-dependent transport system permease family.</text>
</comment>
<keyword evidence="3" id="KW-1003">Cell membrane</keyword>
<feature type="transmembrane region" description="Helical" evidence="7">
    <location>
        <begin position="28"/>
        <end position="54"/>
    </location>
</feature>
<feature type="domain" description="ABC transmembrane type-1" evidence="9">
    <location>
        <begin position="95"/>
        <end position="284"/>
    </location>
</feature>
<keyword evidence="5 7" id="KW-1133">Transmembrane helix</keyword>
<evidence type="ECO:0000256" key="1">
    <source>
        <dbReference type="ARBA" id="ARBA00004651"/>
    </source>
</evidence>
<evidence type="ECO:0000256" key="7">
    <source>
        <dbReference type="RuleBase" id="RU363032"/>
    </source>
</evidence>
<dbReference type="PATRIC" id="fig|888050.3.peg.452"/>
<dbReference type="PANTHER" id="PTHR43386:SF25">
    <property type="entry name" value="PEPTIDE ABC TRANSPORTER PERMEASE PROTEIN"/>
    <property type="match status" value="1"/>
</dbReference>
<protein>
    <submittedName>
        <fullName evidence="10">Oligopeptide ABC superfamily ATP binding cassette transporter permease</fullName>
    </submittedName>
</protein>
<dbReference type="PANTHER" id="PTHR43386">
    <property type="entry name" value="OLIGOPEPTIDE TRANSPORT SYSTEM PERMEASE PROTEIN APPC"/>
    <property type="match status" value="1"/>
</dbReference>
<dbReference type="CDD" id="cd06261">
    <property type="entry name" value="TM_PBP2"/>
    <property type="match status" value="1"/>
</dbReference>
<reference evidence="10 11" key="1">
    <citation type="submission" date="2013-03" db="EMBL/GenBank/DDBJ databases">
        <title>Reference genome for the Human Microbiome Project.</title>
        <authorList>
            <person name="Aqrawi P."/>
            <person name="Ayvaz T."/>
            <person name="Bess C."/>
            <person name="Blankenburg K."/>
            <person name="Coyle M."/>
            <person name="Deng J."/>
            <person name="Forbes L."/>
            <person name="Fowler G."/>
            <person name="Francisco L."/>
            <person name="Fu Q."/>
            <person name="Gibbs R."/>
            <person name="Gross S."/>
            <person name="Gubbala S."/>
            <person name="Hale W."/>
            <person name="Hemphill L."/>
            <person name="Highlander S."/>
            <person name="Hirani K."/>
            <person name="Jackson L."/>
            <person name="Jakkamsetti A."/>
            <person name="Javaid M."/>
            <person name="Jayaseelan J.C."/>
            <person name="Jiang H."/>
            <person name="Joshi V."/>
            <person name="Korchina V."/>
            <person name="Kovar C."/>
            <person name="Lara F."/>
            <person name="Lee S."/>
            <person name="Liu Y."/>
            <person name="Mata R."/>
            <person name="Mathew T."/>
            <person name="Munidasa M."/>
            <person name="Muzny D."/>
            <person name="Nazareth L."/>
            <person name="Ngo R."/>
            <person name="Nguyen L."/>
            <person name="Nguyen N."/>
            <person name="Okwuonu G."/>
            <person name="Ongeri F."/>
            <person name="Palculict T."/>
            <person name="Patil S."/>
            <person name="Petrosino J."/>
            <person name="Pham C."/>
            <person name="Pham P."/>
            <person name="Pu L.-L."/>
            <person name="Qin X."/>
            <person name="Qu J."/>
            <person name="Reid J."/>
            <person name="Ross M."/>
            <person name="Ruth R."/>
            <person name="Saada N."/>
            <person name="San Lucas F."/>
            <person name="Santibanez J."/>
            <person name="Shang Y."/>
            <person name="Simmons D."/>
            <person name="Song X.-Z."/>
            <person name="Tang L.-Y."/>
            <person name="Thornton R."/>
            <person name="Warren J."/>
            <person name="Weissenberger G."/>
            <person name="Wilczek-Boney K."/>
            <person name="Worley K."/>
            <person name="Youmans B."/>
            <person name="Zhang J."/>
            <person name="Zhang L."/>
            <person name="Zhao Z."/>
            <person name="Zhou C."/>
            <person name="Zhu D."/>
            <person name="Zhu Y."/>
        </authorList>
    </citation>
    <scope>NUCLEOTIDE SEQUENCE [LARGE SCALE GENOMIC DNA]</scope>
    <source>
        <strain evidence="10 11">F0333</strain>
    </source>
</reference>
<feature type="compositionally biased region" description="Basic residues" evidence="8">
    <location>
        <begin position="14"/>
        <end position="25"/>
    </location>
</feature>
<evidence type="ECO:0000256" key="6">
    <source>
        <dbReference type="ARBA" id="ARBA00023136"/>
    </source>
</evidence>
<dbReference type="PROSITE" id="PS50928">
    <property type="entry name" value="ABC_TM1"/>
    <property type="match status" value="1"/>
</dbReference>
<dbReference type="InterPro" id="IPR000515">
    <property type="entry name" value="MetI-like"/>
</dbReference>
<evidence type="ECO:0000313" key="10">
    <source>
        <dbReference type="EMBL" id="ENO18794.1"/>
    </source>
</evidence>
<evidence type="ECO:0000259" key="9">
    <source>
        <dbReference type="PROSITE" id="PS50928"/>
    </source>
</evidence>
<gene>
    <name evidence="10" type="ORF">HMPREF9004_0464</name>
</gene>
<keyword evidence="2 7" id="KW-0813">Transport</keyword>
<dbReference type="InterPro" id="IPR035906">
    <property type="entry name" value="MetI-like_sf"/>
</dbReference>
<dbReference type="eggNOG" id="COG1173">
    <property type="taxonomic scope" value="Bacteria"/>
</dbReference>
<keyword evidence="6 7" id="KW-0472">Membrane</keyword>
<evidence type="ECO:0000256" key="4">
    <source>
        <dbReference type="ARBA" id="ARBA00022692"/>
    </source>
</evidence>
<dbReference type="STRING" id="888050.HMPREF9004_0464"/>
<evidence type="ECO:0000256" key="2">
    <source>
        <dbReference type="ARBA" id="ARBA00022448"/>
    </source>
</evidence>
<keyword evidence="11" id="KW-1185">Reference proteome</keyword>
<feature type="transmembrane region" description="Helical" evidence="7">
    <location>
        <begin position="144"/>
        <end position="169"/>
    </location>
</feature>
<dbReference type="SUPFAM" id="SSF161098">
    <property type="entry name" value="MetI-like"/>
    <property type="match status" value="1"/>
</dbReference>
<evidence type="ECO:0000256" key="3">
    <source>
        <dbReference type="ARBA" id="ARBA00022475"/>
    </source>
</evidence>
<dbReference type="EMBL" id="AQHZ01000007">
    <property type="protein sequence ID" value="ENO18794.1"/>
    <property type="molecule type" value="Genomic_DNA"/>
</dbReference>
<sequence>MSVQSSRAADARSRSRTKERRKRPGNRWLSNGSVVVGGAIVALYLIVLIVSLVWTPSDPNAIDPVNRLAPTGTPGHLLGTDSLGRDVVSALLAGAKNSAAVAAGACGLSVVAGTALGLTAASLGRTTDELIMRAMDVCVSIPGVVIALVLAATIGSGIASTIFALLFFFTPAFTRMVRANALRILAEDFPKVAELYGRSKPFIAVRHVLPNIFSILLVQASQYYAVAILTEAGLSYLGVGVNRPEISWGMMLKEAQQTVGIDSPLAMWPGVAIMVTVLGLNILGDGVRDVLDPKLRRADR</sequence>
<dbReference type="GO" id="GO:0005886">
    <property type="term" value="C:plasma membrane"/>
    <property type="evidence" value="ECO:0007669"/>
    <property type="project" value="UniProtKB-SubCell"/>
</dbReference>
<dbReference type="Proteomes" id="UP000013015">
    <property type="component" value="Unassembled WGS sequence"/>
</dbReference>
<dbReference type="AlphaFoldDB" id="N6WEX0"/>
<dbReference type="GO" id="GO:0055085">
    <property type="term" value="P:transmembrane transport"/>
    <property type="evidence" value="ECO:0007669"/>
    <property type="project" value="InterPro"/>
</dbReference>
<dbReference type="RefSeq" id="WP_005962195.1">
    <property type="nucleotide sequence ID" value="NZ_CP040505.1"/>
</dbReference>
<feature type="region of interest" description="Disordered" evidence="8">
    <location>
        <begin position="1"/>
        <end position="28"/>
    </location>
</feature>
<dbReference type="InterPro" id="IPR050366">
    <property type="entry name" value="BP-dependent_transpt_permease"/>
</dbReference>